<keyword evidence="2" id="KW-1134">Transmembrane beta strand</keyword>
<dbReference type="PROSITE" id="PS51779">
    <property type="entry name" value="POTRA"/>
    <property type="match status" value="1"/>
</dbReference>
<name>A0A840MG73_9PROT</name>
<dbReference type="InterPro" id="IPR010827">
    <property type="entry name" value="BamA/TamA_POTRA"/>
</dbReference>
<feature type="domain" description="POTRA" evidence="7">
    <location>
        <begin position="200"/>
        <end position="274"/>
    </location>
</feature>
<comment type="subcellular location">
    <subcellularLocation>
        <location evidence="1">Membrane</location>
    </subcellularLocation>
</comment>
<reference evidence="8 9" key="1">
    <citation type="submission" date="2020-08" db="EMBL/GenBank/DDBJ databases">
        <title>Genomic Encyclopedia of Type Strains, Phase IV (KMG-IV): sequencing the most valuable type-strain genomes for metagenomic binning, comparative biology and taxonomic classification.</title>
        <authorList>
            <person name="Goeker M."/>
        </authorList>
    </citation>
    <scope>NUCLEOTIDE SEQUENCE [LARGE SCALE GENOMIC DNA]</scope>
    <source>
        <strain evidence="8 9">DSM 27165</strain>
    </source>
</reference>
<protein>
    <submittedName>
        <fullName evidence="8">Translocation and assembly module TamA</fullName>
    </submittedName>
</protein>
<keyword evidence="3" id="KW-0812">Transmembrane</keyword>
<dbReference type="PANTHER" id="PTHR12815">
    <property type="entry name" value="SORTING AND ASSEMBLY MACHINERY SAMM50 PROTEIN FAMILY MEMBER"/>
    <property type="match status" value="1"/>
</dbReference>
<evidence type="ECO:0000256" key="6">
    <source>
        <dbReference type="ARBA" id="ARBA00023237"/>
    </source>
</evidence>
<evidence type="ECO:0000313" key="8">
    <source>
        <dbReference type="EMBL" id="MBB5018244.1"/>
    </source>
</evidence>
<proteinExistence type="predicted"/>
<dbReference type="RefSeq" id="WP_184037191.1">
    <property type="nucleotide sequence ID" value="NZ_JACHHY010000007.1"/>
</dbReference>
<gene>
    <name evidence="8" type="ORF">HNQ59_001529</name>
</gene>
<keyword evidence="9" id="KW-1185">Reference proteome</keyword>
<dbReference type="Proteomes" id="UP000575898">
    <property type="component" value="Unassembled WGS sequence"/>
</dbReference>
<keyword evidence="5" id="KW-0472">Membrane</keyword>
<dbReference type="AlphaFoldDB" id="A0A840MG73"/>
<keyword evidence="6" id="KW-0998">Cell outer membrane</keyword>
<evidence type="ECO:0000256" key="3">
    <source>
        <dbReference type="ARBA" id="ARBA00022692"/>
    </source>
</evidence>
<evidence type="ECO:0000259" key="7">
    <source>
        <dbReference type="PROSITE" id="PS51779"/>
    </source>
</evidence>
<sequence>MQGKRLRRIVWLWAGLVSTAWANDFSYRVEIDSPDSGLQSLLEQYLDVVRYRDSELMTPEQLRRLYRDMPKQAADLLATEGYLSPVFTPTLDDSRLPWRVSMKVEPGRPADITDVVISLVGPVLSEPDGEARQQRLIHGWPLKAGDRFRQTDWDAAKRHGLQGLLVDRFPAAHIRDSEAVIDPAKATANLRVVYDSGPRFTLGPLTVVGLKRYPRSLVDNLWAQSPGAPYDYTRITEFQSALQSTPYFDSVYVDVDTDPGHAEQAPVTVTVKEAPAQKIGVSLGYGTDKGIRTELDYRYNNLLDRGWLYRARVAVERTQRELETGIDFPRNERGYYDGVFIRSRQAESQGLSLSKVETGVSRTRTRNGIGLTYQLNYLTERSQLGEDRKINKALTAGYKWVRRDVDNVLDPRRGNVLEVQLAGAARGVLSDTSFVRGYARTALYWPLGKQFLLQARGEIGQVVSQDVSRVPLDWLFRAGGSGSVRGYAFESLGIQQEGGIAPGDVMATVSLELQRPVAHNWRAALFADAGNASQAWDGFTLKRGYGVGARYQSKVGLFALDLAYGEAVKKWRLHASLGIAF</sequence>
<dbReference type="InterPro" id="IPR039910">
    <property type="entry name" value="D15-like"/>
</dbReference>
<keyword evidence="4" id="KW-0732">Signal</keyword>
<dbReference type="PANTHER" id="PTHR12815:SF47">
    <property type="entry name" value="TRANSLOCATION AND ASSEMBLY MODULE SUBUNIT TAMA"/>
    <property type="match status" value="1"/>
</dbReference>
<dbReference type="Pfam" id="PF01103">
    <property type="entry name" value="Omp85"/>
    <property type="match status" value="1"/>
</dbReference>
<evidence type="ECO:0000313" key="9">
    <source>
        <dbReference type="Proteomes" id="UP000575898"/>
    </source>
</evidence>
<accession>A0A840MG73</accession>
<evidence type="ECO:0000256" key="2">
    <source>
        <dbReference type="ARBA" id="ARBA00022452"/>
    </source>
</evidence>
<evidence type="ECO:0000256" key="5">
    <source>
        <dbReference type="ARBA" id="ARBA00023136"/>
    </source>
</evidence>
<dbReference type="InterPro" id="IPR000184">
    <property type="entry name" value="Bac_surfAg_D15"/>
</dbReference>
<dbReference type="Gene3D" id="2.40.160.50">
    <property type="entry name" value="membrane protein fhac: a member of the omp85/tpsb transporter family"/>
    <property type="match status" value="1"/>
</dbReference>
<evidence type="ECO:0000256" key="1">
    <source>
        <dbReference type="ARBA" id="ARBA00004370"/>
    </source>
</evidence>
<dbReference type="GO" id="GO:0019867">
    <property type="term" value="C:outer membrane"/>
    <property type="evidence" value="ECO:0007669"/>
    <property type="project" value="InterPro"/>
</dbReference>
<comment type="caution">
    <text evidence="8">The sequence shown here is derived from an EMBL/GenBank/DDBJ whole genome shotgun (WGS) entry which is preliminary data.</text>
</comment>
<organism evidence="8 9">
    <name type="scientific">Chitinivorax tropicus</name>
    <dbReference type="NCBI Taxonomy" id="714531"/>
    <lineage>
        <taxon>Bacteria</taxon>
        <taxon>Pseudomonadati</taxon>
        <taxon>Pseudomonadota</taxon>
        <taxon>Betaproteobacteria</taxon>
        <taxon>Chitinivorax</taxon>
    </lineage>
</organism>
<dbReference type="InterPro" id="IPR034746">
    <property type="entry name" value="POTRA"/>
</dbReference>
<evidence type="ECO:0000256" key="4">
    <source>
        <dbReference type="ARBA" id="ARBA00022729"/>
    </source>
</evidence>
<dbReference type="Gene3D" id="3.10.20.310">
    <property type="entry name" value="membrane protein fhac"/>
    <property type="match status" value="2"/>
</dbReference>
<dbReference type="EMBL" id="JACHHY010000007">
    <property type="protein sequence ID" value="MBB5018244.1"/>
    <property type="molecule type" value="Genomic_DNA"/>
</dbReference>
<dbReference type="Pfam" id="PF07244">
    <property type="entry name" value="POTRA"/>
    <property type="match status" value="1"/>
</dbReference>